<dbReference type="AlphaFoldDB" id="A0A427YNP6"/>
<dbReference type="PRINTS" id="PR00081">
    <property type="entry name" value="GDHRDH"/>
</dbReference>
<keyword evidence="2" id="KW-0560">Oxidoreductase</keyword>
<dbReference type="EMBL" id="RSCD01000005">
    <property type="protein sequence ID" value="RSH92679.1"/>
    <property type="molecule type" value="Genomic_DNA"/>
</dbReference>
<dbReference type="InterPro" id="IPR036291">
    <property type="entry name" value="NAD(P)-bd_dom_sf"/>
</dbReference>
<evidence type="ECO:0000313" key="4">
    <source>
        <dbReference type="EMBL" id="RSH92679.1"/>
    </source>
</evidence>
<evidence type="ECO:0000256" key="3">
    <source>
        <dbReference type="SAM" id="MobiDB-lite"/>
    </source>
</evidence>
<accession>A0A427YNP6</accession>
<gene>
    <name evidence="4" type="ORF">EHS25_008124</name>
</gene>
<dbReference type="PANTHER" id="PTHR43008">
    <property type="entry name" value="BENZIL REDUCTASE"/>
    <property type="match status" value="1"/>
</dbReference>
<evidence type="ECO:0000256" key="2">
    <source>
        <dbReference type="ARBA" id="ARBA00023002"/>
    </source>
</evidence>
<dbReference type="GO" id="GO:0050664">
    <property type="term" value="F:oxidoreductase activity, acting on NAD(P)H, oxygen as acceptor"/>
    <property type="evidence" value="ECO:0007669"/>
    <property type="project" value="TreeGrafter"/>
</dbReference>
<evidence type="ECO:0000256" key="1">
    <source>
        <dbReference type="ARBA" id="ARBA00006484"/>
    </source>
</evidence>
<reference evidence="4 5" key="1">
    <citation type="submission" date="2018-11" db="EMBL/GenBank/DDBJ databases">
        <title>Genome sequence of Saitozyma podzolica DSM 27192.</title>
        <authorList>
            <person name="Aliyu H."/>
            <person name="Gorte O."/>
            <person name="Ochsenreither K."/>
        </authorList>
    </citation>
    <scope>NUCLEOTIDE SEQUENCE [LARGE SCALE GENOMIC DNA]</scope>
    <source>
        <strain evidence="4 5">DSM 27192</strain>
    </source>
</reference>
<sequence length="417" mass="45019">MSAFLRTTTFRSLRTTTTSFSPRPASVLPFASHRAIKPFAMSNLNVREYTTPSKPVSKDDENGQYHPELEKHRVEVEPKLAVMDESVRFEDPTSWKDNDPGHDVQGPGHGRHTKRTLASFSMEGKVCVVTGAARGLGNMMARTFVESGASAIVLIDLKQEDSELAAKELVDWFVENGDAEIGEIEALGIGMDVSDEASVKAGFAKIKEKFGRVDSCVTAAGIVENFVAHEYPTEKVKKLMDINVMGTWFCALEAAKLMPNGGAITLIGSMSGNVVNVPQPQTPYNFSKAAVRHMARSLAVEWASQNIRVNCIAWVLSFSASSSLSASLSLSASPCLCVPGRTLADIAASSPGYTLTNLTKVILDANETLRNEWLHRIPMGRMADPSDLKGAVVLLGSDASKYITGAEIVIDGGYTCL</sequence>
<comment type="similarity">
    <text evidence="1">Belongs to the short-chain dehydrogenases/reductases (SDR) family.</text>
</comment>
<dbReference type="Gene3D" id="3.40.50.720">
    <property type="entry name" value="NAD(P)-binding Rossmann-like Domain"/>
    <property type="match status" value="1"/>
</dbReference>
<protein>
    <recommendedName>
        <fullName evidence="6">D-arabinitol 2-dehydrogenase</fullName>
    </recommendedName>
</protein>
<dbReference type="Pfam" id="PF13561">
    <property type="entry name" value="adh_short_C2"/>
    <property type="match status" value="1"/>
</dbReference>
<feature type="region of interest" description="Disordered" evidence="3">
    <location>
        <begin position="91"/>
        <end position="113"/>
    </location>
</feature>
<proteinExistence type="inferred from homology"/>
<dbReference type="Proteomes" id="UP000279259">
    <property type="component" value="Unassembled WGS sequence"/>
</dbReference>
<dbReference type="GO" id="GO:0016616">
    <property type="term" value="F:oxidoreductase activity, acting on the CH-OH group of donors, NAD or NADP as acceptor"/>
    <property type="evidence" value="ECO:0007669"/>
    <property type="project" value="UniProtKB-ARBA"/>
</dbReference>
<feature type="compositionally biased region" description="Basic and acidic residues" evidence="3">
    <location>
        <begin position="91"/>
        <end position="102"/>
    </location>
</feature>
<evidence type="ECO:0000313" key="5">
    <source>
        <dbReference type="Proteomes" id="UP000279259"/>
    </source>
</evidence>
<comment type="caution">
    <text evidence="4">The sequence shown here is derived from an EMBL/GenBank/DDBJ whole genome shotgun (WGS) entry which is preliminary data.</text>
</comment>
<dbReference type="PANTHER" id="PTHR43008:SF14">
    <property type="entry name" value="DEHYDROGENASE ARBD, PUTATIVE-RELATED"/>
    <property type="match status" value="1"/>
</dbReference>
<dbReference type="InterPro" id="IPR002347">
    <property type="entry name" value="SDR_fam"/>
</dbReference>
<dbReference type="SUPFAM" id="SSF51735">
    <property type="entry name" value="NAD(P)-binding Rossmann-fold domains"/>
    <property type="match status" value="1"/>
</dbReference>
<keyword evidence="5" id="KW-1185">Reference proteome</keyword>
<dbReference type="STRING" id="1890683.A0A427YNP6"/>
<name>A0A427YNP6_9TREE</name>
<organism evidence="4 5">
    <name type="scientific">Saitozyma podzolica</name>
    <dbReference type="NCBI Taxonomy" id="1890683"/>
    <lineage>
        <taxon>Eukaryota</taxon>
        <taxon>Fungi</taxon>
        <taxon>Dikarya</taxon>
        <taxon>Basidiomycota</taxon>
        <taxon>Agaricomycotina</taxon>
        <taxon>Tremellomycetes</taxon>
        <taxon>Tremellales</taxon>
        <taxon>Trimorphomycetaceae</taxon>
        <taxon>Saitozyma</taxon>
    </lineage>
</organism>
<dbReference type="Pfam" id="PF00106">
    <property type="entry name" value="adh_short"/>
    <property type="match status" value="1"/>
</dbReference>
<evidence type="ECO:0008006" key="6">
    <source>
        <dbReference type="Google" id="ProtNLM"/>
    </source>
</evidence>
<dbReference type="OrthoDB" id="5325318at2759"/>
<dbReference type="FunFam" id="3.40.50.720:FF:000084">
    <property type="entry name" value="Short-chain dehydrogenase reductase"/>
    <property type="match status" value="1"/>
</dbReference>